<dbReference type="Proteomes" id="UP000489600">
    <property type="component" value="Unassembled WGS sequence"/>
</dbReference>
<dbReference type="InterPro" id="IPR007630">
    <property type="entry name" value="RNA_pol_sigma70_r4"/>
</dbReference>
<dbReference type="InterPro" id="IPR050239">
    <property type="entry name" value="Sigma-70_RNA_pol_init_factors"/>
</dbReference>
<organism evidence="9 10">
    <name type="scientific">Arabis nemorensis</name>
    <dbReference type="NCBI Taxonomy" id="586526"/>
    <lineage>
        <taxon>Eukaryota</taxon>
        <taxon>Viridiplantae</taxon>
        <taxon>Streptophyta</taxon>
        <taxon>Embryophyta</taxon>
        <taxon>Tracheophyta</taxon>
        <taxon>Spermatophyta</taxon>
        <taxon>Magnoliopsida</taxon>
        <taxon>eudicotyledons</taxon>
        <taxon>Gunneridae</taxon>
        <taxon>Pentapetalae</taxon>
        <taxon>rosids</taxon>
        <taxon>malvids</taxon>
        <taxon>Brassicales</taxon>
        <taxon>Brassicaceae</taxon>
        <taxon>Arabideae</taxon>
        <taxon>Arabis</taxon>
    </lineage>
</organism>
<evidence type="ECO:0000256" key="1">
    <source>
        <dbReference type="ARBA" id="ARBA00007788"/>
    </source>
</evidence>
<feature type="domain" description="RNA polymerase sigma-70 region 3" evidence="6">
    <location>
        <begin position="232"/>
        <end position="272"/>
    </location>
</feature>
<dbReference type="Pfam" id="PF04545">
    <property type="entry name" value="Sigma70_r4"/>
    <property type="match status" value="1"/>
</dbReference>
<dbReference type="InterPro" id="IPR036388">
    <property type="entry name" value="WH-like_DNA-bd_sf"/>
</dbReference>
<feature type="domain" description="RNA polymerase sigma-70 region 2" evidence="7">
    <location>
        <begin position="277"/>
        <end position="344"/>
    </location>
</feature>
<gene>
    <name evidence="9" type="ORF">ANE_LOCUS27849</name>
</gene>
<reference evidence="9" key="1">
    <citation type="submission" date="2019-07" db="EMBL/GenBank/DDBJ databases">
        <authorList>
            <person name="Dittberner H."/>
        </authorList>
    </citation>
    <scope>NUCLEOTIDE SEQUENCE [LARGE SCALE GENOMIC DNA]</scope>
</reference>
<dbReference type="Gene3D" id="1.10.10.10">
    <property type="entry name" value="Winged helix-like DNA-binding domain superfamily/Winged helix DNA-binding domain"/>
    <property type="match status" value="3"/>
</dbReference>
<proteinExistence type="inferred from homology"/>
<dbReference type="Gene3D" id="1.10.1740.10">
    <property type="match status" value="1"/>
</dbReference>
<dbReference type="GO" id="GO:0006352">
    <property type="term" value="P:DNA-templated transcription initiation"/>
    <property type="evidence" value="ECO:0007669"/>
    <property type="project" value="InterPro"/>
</dbReference>
<evidence type="ECO:0000259" key="8">
    <source>
        <dbReference type="Pfam" id="PF04545"/>
    </source>
</evidence>
<comment type="caution">
    <text evidence="9">The sequence shown here is derived from an EMBL/GenBank/DDBJ whole genome shotgun (WGS) entry which is preliminary data.</text>
</comment>
<dbReference type="GO" id="GO:0016987">
    <property type="term" value="F:sigma factor activity"/>
    <property type="evidence" value="ECO:0007669"/>
    <property type="project" value="UniProtKB-KW"/>
</dbReference>
<dbReference type="InterPro" id="IPR007627">
    <property type="entry name" value="RNA_pol_sigma70_r2"/>
</dbReference>
<dbReference type="GO" id="GO:0003677">
    <property type="term" value="F:DNA binding"/>
    <property type="evidence" value="ECO:0007669"/>
    <property type="project" value="UniProtKB-KW"/>
</dbReference>
<evidence type="ECO:0000256" key="2">
    <source>
        <dbReference type="ARBA" id="ARBA00023015"/>
    </source>
</evidence>
<name>A0A565CUM8_9BRAS</name>
<accession>A0A565CUM8</accession>
<dbReference type="NCBIfam" id="TIGR02937">
    <property type="entry name" value="sigma70-ECF"/>
    <property type="match status" value="1"/>
</dbReference>
<dbReference type="OrthoDB" id="47406at2759"/>
<dbReference type="InterPro" id="IPR000943">
    <property type="entry name" value="RNA_pol_sigma70"/>
</dbReference>
<evidence type="ECO:0000256" key="3">
    <source>
        <dbReference type="ARBA" id="ARBA00023082"/>
    </source>
</evidence>
<evidence type="ECO:0000313" key="9">
    <source>
        <dbReference type="EMBL" id="VVB17405.1"/>
    </source>
</evidence>
<dbReference type="Pfam" id="PF04542">
    <property type="entry name" value="Sigma70_r2"/>
    <property type="match status" value="1"/>
</dbReference>
<dbReference type="SUPFAM" id="SSF88659">
    <property type="entry name" value="Sigma3 and sigma4 domains of RNA polymerase sigma factors"/>
    <property type="match status" value="2"/>
</dbReference>
<keyword evidence="5" id="KW-0804">Transcription</keyword>
<evidence type="ECO:0000313" key="10">
    <source>
        <dbReference type="Proteomes" id="UP000489600"/>
    </source>
</evidence>
<comment type="similarity">
    <text evidence="1">Belongs to the sigma-70 factor family.</text>
</comment>
<dbReference type="AlphaFoldDB" id="A0A565CUM8"/>
<feature type="domain" description="RNA polymerase sigma-70 region 4" evidence="8">
    <location>
        <begin position="446"/>
        <end position="499"/>
    </location>
</feature>
<dbReference type="InterPro" id="IPR013324">
    <property type="entry name" value="RNA_pol_sigma_r3/r4-like"/>
</dbReference>
<dbReference type="GO" id="GO:0071482">
    <property type="term" value="P:cellular response to light stimulus"/>
    <property type="evidence" value="ECO:0007669"/>
    <property type="project" value="UniProtKB-ARBA"/>
</dbReference>
<protein>
    <recommendedName>
        <fullName evidence="11">RNA polymerase sigma-70 domain-containing protein</fullName>
    </recommendedName>
</protein>
<dbReference type="PANTHER" id="PTHR30603">
    <property type="entry name" value="RNA POLYMERASE SIGMA FACTOR RPO"/>
    <property type="match status" value="1"/>
</dbReference>
<dbReference type="PRINTS" id="PR00046">
    <property type="entry name" value="SIGMA70FCT"/>
</dbReference>
<evidence type="ECO:0008006" key="11">
    <source>
        <dbReference type="Google" id="ProtNLM"/>
    </source>
</evidence>
<evidence type="ECO:0000256" key="5">
    <source>
        <dbReference type="ARBA" id="ARBA00023163"/>
    </source>
</evidence>
<dbReference type="PANTHER" id="PTHR30603:SF4">
    <property type="entry name" value="RNA POLYMERASE SIGMA FACTOR SIGE, CHLOROPLASTIC_MITOCHONDRIAL"/>
    <property type="match status" value="1"/>
</dbReference>
<sequence>MGVVFISSSAARSPLGLSSDLLTHRSSSLKKPFIVAFKIDDSSNSALIIPREQVLIPAEQRKEKRVVTRRKPCKIPKKPDTLDHNSAPSCSLGVDYNEAAARLESIYKLSPATSVEEDEDCSKVKVSPRRKRKENGEEKVVVRNNSKKEKRMSLEKRIALKRNTQEKPVIASSPKKVPKRQQEEEKIERLVRDYSASNDVVSLDWKKMKIPPVLSSTEHSWLFKLMQPMKALLEVKGELQKSLGREPREAEIAEEIDMSAAEVKRKIEIGKAARNKLIKHNLRLVLFVMNKYFQDLTNRPKFQDLCQAGMRGLITAIDRFEPKRKLRLSTYGLFWIRHAIIRSMTTSNFTRVPFGLESVRVEIYKAKMELLFELGRLPTEDEVIERLKISPERYREVLRAAKPVFSLNSKHAVTQEEFINGITDVDGVGADNRRQPALLRLALDDVLDSLKPKESLVIRQRYGLDGKGDRTLGEIAGNLNISREMVRKHEVKALMKLKHQARVDYLRRYIV</sequence>
<keyword evidence="3" id="KW-0731">Sigma factor</keyword>
<dbReference type="SUPFAM" id="SSF88946">
    <property type="entry name" value="Sigma2 domain of RNA polymerase sigma factors"/>
    <property type="match status" value="1"/>
</dbReference>
<dbReference type="EMBL" id="CABITT030000008">
    <property type="protein sequence ID" value="VVB17405.1"/>
    <property type="molecule type" value="Genomic_DNA"/>
</dbReference>
<feature type="domain" description="RNA polymerase sigma-70 region 3" evidence="6">
    <location>
        <begin position="361"/>
        <end position="430"/>
    </location>
</feature>
<dbReference type="InterPro" id="IPR014284">
    <property type="entry name" value="RNA_pol_sigma-70_dom"/>
</dbReference>
<dbReference type="InterPro" id="IPR007624">
    <property type="entry name" value="RNA_pol_sigma70_r3"/>
</dbReference>
<evidence type="ECO:0000259" key="6">
    <source>
        <dbReference type="Pfam" id="PF04539"/>
    </source>
</evidence>
<keyword evidence="4" id="KW-0238">DNA-binding</keyword>
<evidence type="ECO:0000256" key="4">
    <source>
        <dbReference type="ARBA" id="ARBA00023125"/>
    </source>
</evidence>
<evidence type="ECO:0000259" key="7">
    <source>
        <dbReference type="Pfam" id="PF04542"/>
    </source>
</evidence>
<keyword evidence="2" id="KW-0805">Transcription regulation</keyword>
<dbReference type="Pfam" id="PF04539">
    <property type="entry name" value="Sigma70_r3"/>
    <property type="match status" value="2"/>
</dbReference>
<keyword evidence="10" id="KW-1185">Reference proteome</keyword>
<dbReference type="InterPro" id="IPR013325">
    <property type="entry name" value="RNA_pol_sigma_r2"/>
</dbReference>